<feature type="non-terminal residue" evidence="2">
    <location>
        <position position="230"/>
    </location>
</feature>
<dbReference type="InterPro" id="IPR018490">
    <property type="entry name" value="cNMP-bd_dom_sf"/>
</dbReference>
<feature type="compositionally biased region" description="Polar residues" evidence="1">
    <location>
        <begin position="216"/>
        <end position="230"/>
    </location>
</feature>
<feature type="compositionally biased region" description="Basic and acidic residues" evidence="1">
    <location>
        <begin position="200"/>
        <end position="215"/>
    </location>
</feature>
<proteinExistence type="predicted"/>
<dbReference type="Gene3D" id="2.60.120.10">
    <property type="entry name" value="Jelly Rolls"/>
    <property type="match status" value="1"/>
</dbReference>
<evidence type="ECO:0000313" key="2">
    <source>
        <dbReference type="EMBL" id="CAK0902950.1"/>
    </source>
</evidence>
<reference evidence="2" key="1">
    <citation type="submission" date="2023-10" db="EMBL/GenBank/DDBJ databases">
        <authorList>
            <person name="Chen Y."/>
            <person name="Shah S."/>
            <person name="Dougan E. K."/>
            <person name="Thang M."/>
            <person name="Chan C."/>
        </authorList>
    </citation>
    <scope>NUCLEOTIDE SEQUENCE [LARGE SCALE GENOMIC DNA]</scope>
</reference>
<dbReference type="InterPro" id="IPR014710">
    <property type="entry name" value="RmlC-like_jellyroll"/>
</dbReference>
<evidence type="ECO:0000313" key="3">
    <source>
        <dbReference type="Proteomes" id="UP001189429"/>
    </source>
</evidence>
<gene>
    <name evidence="2" type="ORF">PCOR1329_LOCUS79398</name>
</gene>
<sequence length="230" mass="25556">AVHTSGTCSPKEVVYYCYDHPESLFLVLEGTFANVAKPDCGGGLSELPPSVERLFRISEQYGTTAAGKQGGPALYPYQLFSCGGYFGEAELLLESCPRRSCTRCESDTGGVLLALHKDDLASIVREFPRFASAWRDAALRREAYRRVLLSRLTMGRSYRHLAACTLQRYVRHRMASRPAEPSPRRRNWSAFGNLAAMGRGSERCTTRDAGRRRANGESQPATQADLNKLR</sequence>
<evidence type="ECO:0000256" key="1">
    <source>
        <dbReference type="SAM" id="MobiDB-lite"/>
    </source>
</evidence>
<dbReference type="Proteomes" id="UP001189429">
    <property type="component" value="Unassembled WGS sequence"/>
</dbReference>
<evidence type="ECO:0008006" key="4">
    <source>
        <dbReference type="Google" id="ProtNLM"/>
    </source>
</evidence>
<comment type="caution">
    <text evidence="2">The sequence shown here is derived from an EMBL/GenBank/DDBJ whole genome shotgun (WGS) entry which is preliminary data.</text>
</comment>
<keyword evidence="3" id="KW-1185">Reference proteome</keyword>
<dbReference type="EMBL" id="CAUYUJ010021142">
    <property type="protein sequence ID" value="CAK0902950.1"/>
    <property type="molecule type" value="Genomic_DNA"/>
</dbReference>
<feature type="non-terminal residue" evidence="2">
    <location>
        <position position="1"/>
    </location>
</feature>
<protein>
    <recommendedName>
        <fullName evidence="4">Cyclic nucleotide-binding domain-containing protein</fullName>
    </recommendedName>
</protein>
<accession>A0ABN9XWU1</accession>
<organism evidence="2 3">
    <name type="scientific">Prorocentrum cordatum</name>
    <dbReference type="NCBI Taxonomy" id="2364126"/>
    <lineage>
        <taxon>Eukaryota</taxon>
        <taxon>Sar</taxon>
        <taxon>Alveolata</taxon>
        <taxon>Dinophyceae</taxon>
        <taxon>Prorocentrales</taxon>
        <taxon>Prorocentraceae</taxon>
        <taxon>Prorocentrum</taxon>
    </lineage>
</organism>
<dbReference type="SUPFAM" id="SSF51206">
    <property type="entry name" value="cAMP-binding domain-like"/>
    <property type="match status" value="1"/>
</dbReference>
<feature type="region of interest" description="Disordered" evidence="1">
    <location>
        <begin position="199"/>
        <end position="230"/>
    </location>
</feature>
<name>A0ABN9XWU1_9DINO</name>